<dbReference type="AlphaFoldDB" id="A0A7J7MBF7"/>
<reference evidence="1 2" key="1">
    <citation type="journal article" date="2020" name="IScience">
        <title>Genome Sequencing of the Endangered Kingdonia uniflora (Circaeasteraceae, Ranunculales) Reveals Potential Mechanisms of Evolutionary Specialization.</title>
        <authorList>
            <person name="Sun Y."/>
            <person name="Deng T."/>
            <person name="Zhang A."/>
            <person name="Moore M.J."/>
            <person name="Landis J.B."/>
            <person name="Lin N."/>
            <person name="Zhang H."/>
            <person name="Zhang X."/>
            <person name="Huang J."/>
            <person name="Zhang X."/>
            <person name="Sun H."/>
            <person name="Wang H."/>
        </authorList>
    </citation>
    <scope>NUCLEOTIDE SEQUENCE [LARGE SCALE GENOMIC DNA]</scope>
    <source>
        <strain evidence="1">TB1705</strain>
        <tissue evidence="1">Leaf</tissue>
    </source>
</reference>
<name>A0A7J7MBF7_9MAGN</name>
<evidence type="ECO:0000313" key="2">
    <source>
        <dbReference type="Proteomes" id="UP000541444"/>
    </source>
</evidence>
<organism evidence="1 2">
    <name type="scientific">Kingdonia uniflora</name>
    <dbReference type="NCBI Taxonomy" id="39325"/>
    <lineage>
        <taxon>Eukaryota</taxon>
        <taxon>Viridiplantae</taxon>
        <taxon>Streptophyta</taxon>
        <taxon>Embryophyta</taxon>
        <taxon>Tracheophyta</taxon>
        <taxon>Spermatophyta</taxon>
        <taxon>Magnoliopsida</taxon>
        <taxon>Ranunculales</taxon>
        <taxon>Circaeasteraceae</taxon>
        <taxon>Kingdonia</taxon>
    </lineage>
</organism>
<comment type="caution">
    <text evidence="1">The sequence shown here is derived from an EMBL/GenBank/DDBJ whole genome shotgun (WGS) entry which is preliminary data.</text>
</comment>
<protein>
    <submittedName>
        <fullName evidence="1">Uncharacterized protein</fullName>
    </submittedName>
</protein>
<proteinExistence type="predicted"/>
<sequence>SLKKTICSYYKANGHNSDRCWKLHPELQPKEEKGKKEKCALAAAIMDLLDLDKPNPKLTIIFKQPLAIDEASRKELFYVSIQAKQSLVEAIIDPGSQYNLISEAVVK</sequence>
<dbReference type="OrthoDB" id="10622523at2759"/>
<feature type="non-terminal residue" evidence="1">
    <location>
        <position position="1"/>
    </location>
</feature>
<gene>
    <name evidence="1" type="ORF">GIB67_031432</name>
</gene>
<dbReference type="Proteomes" id="UP000541444">
    <property type="component" value="Unassembled WGS sequence"/>
</dbReference>
<dbReference type="EMBL" id="JACGCM010001655">
    <property type="protein sequence ID" value="KAF6152110.1"/>
    <property type="molecule type" value="Genomic_DNA"/>
</dbReference>
<keyword evidence="2" id="KW-1185">Reference proteome</keyword>
<accession>A0A7J7MBF7</accession>
<evidence type="ECO:0000313" key="1">
    <source>
        <dbReference type="EMBL" id="KAF6152110.1"/>
    </source>
</evidence>